<feature type="compositionally biased region" description="Gly residues" evidence="1">
    <location>
        <begin position="538"/>
        <end position="559"/>
    </location>
</feature>
<feature type="region of interest" description="Disordered" evidence="1">
    <location>
        <begin position="1"/>
        <end position="97"/>
    </location>
</feature>
<keyword evidence="2" id="KW-0812">Transmembrane</keyword>
<feature type="transmembrane region" description="Helical" evidence="2">
    <location>
        <begin position="231"/>
        <end position="252"/>
    </location>
</feature>
<evidence type="ECO:0000313" key="3">
    <source>
        <dbReference type="EMBL" id="CAD8290415.1"/>
    </source>
</evidence>
<feature type="compositionally biased region" description="Basic residues" evidence="1">
    <location>
        <begin position="80"/>
        <end position="89"/>
    </location>
</feature>
<feature type="compositionally biased region" description="Gly residues" evidence="1">
    <location>
        <begin position="599"/>
        <end position="619"/>
    </location>
</feature>
<feature type="transmembrane region" description="Helical" evidence="2">
    <location>
        <begin position="151"/>
        <end position="184"/>
    </location>
</feature>
<name>A0A7R9YW80_9CHLO</name>
<gene>
    <name evidence="3" type="ORF">CEUR00632_LOCUS10402</name>
</gene>
<feature type="compositionally biased region" description="Low complexity" evidence="1">
    <location>
        <begin position="60"/>
        <end position="72"/>
    </location>
</feature>
<reference evidence="3" key="1">
    <citation type="submission" date="2021-01" db="EMBL/GenBank/DDBJ databases">
        <authorList>
            <person name="Corre E."/>
            <person name="Pelletier E."/>
            <person name="Niang G."/>
            <person name="Scheremetjew M."/>
            <person name="Finn R."/>
            <person name="Kale V."/>
            <person name="Holt S."/>
            <person name="Cochrane G."/>
            <person name="Meng A."/>
            <person name="Brown T."/>
            <person name="Cohen L."/>
        </authorList>
    </citation>
    <scope>NUCLEOTIDE SEQUENCE</scope>
    <source>
        <strain evidence="3">CCMP219</strain>
    </source>
</reference>
<organism evidence="3">
    <name type="scientific">Chlamydomonas euryale</name>
    <dbReference type="NCBI Taxonomy" id="1486919"/>
    <lineage>
        <taxon>Eukaryota</taxon>
        <taxon>Viridiplantae</taxon>
        <taxon>Chlorophyta</taxon>
        <taxon>core chlorophytes</taxon>
        <taxon>Chlorophyceae</taxon>
        <taxon>CS clade</taxon>
        <taxon>Chlamydomonadales</taxon>
        <taxon>Chlamydomonadaceae</taxon>
        <taxon>Chlamydomonas</taxon>
    </lineage>
</organism>
<feature type="region of interest" description="Disordered" evidence="1">
    <location>
        <begin position="419"/>
        <end position="446"/>
    </location>
</feature>
<keyword evidence="2" id="KW-0472">Membrane</keyword>
<dbReference type="EMBL" id="HBEC01022732">
    <property type="protein sequence ID" value="CAD8290415.1"/>
    <property type="molecule type" value="Transcribed_RNA"/>
</dbReference>
<feature type="region of interest" description="Disordered" evidence="1">
    <location>
        <begin position="580"/>
        <end position="619"/>
    </location>
</feature>
<proteinExistence type="predicted"/>
<feature type="region of interest" description="Disordered" evidence="1">
    <location>
        <begin position="529"/>
        <end position="562"/>
    </location>
</feature>
<feature type="transmembrane region" description="Helical" evidence="2">
    <location>
        <begin position="205"/>
        <end position="225"/>
    </location>
</feature>
<feature type="compositionally biased region" description="Low complexity" evidence="1">
    <location>
        <begin position="580"/>
        <end position="591"/>
    </location>
</feature>
<accession>A0A7R9YW80</accession>
<dbReference type="AlphaFoldDB" id="A0A7R9YW80"/>
<evidence type="ECO:0000256" key="1">
    <source>
        <dbReference type="SAM" id="MobiDB-lite"/>
    </source>
</evidence>
<evidence type="ECO:0000256" key="2">
    <source>
        <dbReference type="SAM" id="Phobius"/>
    </source>
</evidence>
<protein>
    <submittedName>
        <fullName evidence="3">Uncharacterized protein</fullName>
    </submittedName>
</protein>
<keyword evidence="2" id="KW-1133">Transmembrane helix</keyword>
<feature type="compositionally biased region" description="Low complexity" evidence="1">
    <location>
        <begin position="43"/>
        <end position="52"/>
    </location>
</feature>
<sequence>MSGGKRRGGDSGNSGDRARRRCPVAVLGRGLAARTMPTRPQASEESSSSSSSSGGGGSDSGSVDNSSSSRHVGSGDGRCARKWHVRPRGGRGNGHRSERLLLTVQQATMATALAAAASCCGAMGQDSGNAPTSLPPPLPPPPGVDENNDGAIAAAAIIGYVVVGIFAALSLYMVVTGVMVAIQWPHPRFFCYNMPYSDTPRNNTCCSVYRMNFSLVILWVIFFVVSAIGRSVIRLSVCLAFVVVHVVVIALLRYRFNTALDRLPTDLPAPAPMVPTANPVVMDPMSWWHVQPSASRPTPGMPVYNIPMTTAVVGGLTEADLCFCPSCKGGIVPKSAVAAAGGECGGGGDDDADGSPPRLTAPLLRAASQRADALDDEFEALVKDDKHGNVFFKASSLQEVVTAGGADGVAAAAGMGADTAGGGAGASSTPPLLGRSSLSGPALQRPPSFARLSIPAGFGAGDGGELAGGPAPPMLHRVPSFARSAATAPAGGGGGDPVGLKRSESENMSAFLAKLPDAHVDDARAALEAAAAAEAGGDPAGSGSDYGGDGSSSDEGGGAAAATRGALPYSSFKNVTVIQGAASGDSGGPSPYIRSASSRGGGAAPDPFGGGSGGGGGKA</sequence>